<evidence type="ECO:0000256" key="3">
    <source>
        <dbReference type="ARBA" id="ARBA00022475"/>
    </source>
</evidence>
<evidence type="ECO:0000256" key="5">
    <source>
        <dbReference type="ARBA" id="ARBA00022989"/>
    </source>
</evidence>
<feature type="non-terminal residue" evidence="9">
    <location>
        <position position="1"/>
    </location>
</feature>
<feature type="transmembrane region" description="Helical" evidence="8">
    <location>
        <begin position="95"/>
        <end position="126"/>
    </location>
</feature>
<gene>
    <name evidence="9" type="ORF">AMK59_563</name>
</gene>
<keyword evidence="5 8" id="KW-1133">Transmembrane helix</keyword>
<evidence type="ECO:0000256" key="1">
    <source>
        <dbReference type="ARBA" id="ARBA00004236"/>
    </source>
</evidence>
<dbReference type="EMBL" id="LJIG01002792">
    <property type="protein sequence ID" value="KRT84148.1"/>
    <property type="molecule type" value="Genomic_DNA"/>
</dbReference>
<dbReference type="Pfam" id="PF01130">
    <property type="entry name" value="CD36"/>
    <property type="match status" value="1"/>
</dbReference>
<accession>A0A0T6B9Y3</accession>
<feature type="non-terminal residue" evidence="9">
    <location>
        <position position="151"/>
    </location>
</feature>
<dbReference type="GO" id="GO:0005886">
    <property type="term" value="C:plasma membrane"/>
    <property type="evidence" value="ECO:0007669"/>
    <property type="project" value="UniProtKB-SubCell"/>
</dbReference>
<comment type="similarity">
    <text evidence="2">Belongs to the CD36 family.</text>
</comment>
<dbReference type="AlphaFoldDB" id="A0A0T6B9Y3"/>
<keyword evidence="7" id="KW-0325">Glycoprotein</keyword>
<proteinExistence type="inferred from homology"/>
<evidence type="ECO:0000256" key="2">
    <source>
        <dbReference type="ARBA" id="ARBA00010532"/>
    </source>
</evidence>
<keyword evidence="6 8" id="KW-0472">Membrane</keyword>
<keyword evidence="4 8" id="KW-0812">Transmembrane</keyword>
<comment type="caution">
    <text evidence="9">The sequence shown here is derived from an EMBL/GenBank/DDBJ whole genome shotgun (WGS) entry which is preliminary data.</text>
</comment>
<protein>
    <submittedName>
        <fullName evidence="9">Uncharacterized protein</fullName>
    </submittedName>
</protein>
<dbReference type="InterPro" id="IPR002159">
    <property type="entry name" value="CD36_fam"/>
</dbReference>
<dbReference type="Proteomes" id="UP000051574">
    <property type="component" value="Unassembled WGS sequence"/>
</dbReference>
<comment type="subcellular location">
    <subcellularLocation>
        <location evidence="1">Cell membrane</location>
    </subcellularLocation>
</comment>
<reference evidence="9 10" key="1">
    <citation type="submission" date="2015-09" db="EMBL/GenBank/DDBJ databases">
        <title>Draft genome of the scarab beetle Oryctes borbonicus.</title>
        <authorList>
            <person name="Meyer J.M."/>
            <person name="Markov G.V."/>
            <person name="Baskaran P."/>
            <person name="Herrmann M."/>
            <person name="Sommer R.J."/>
            <person name="Roedelsperger C."/>
        </authorList>
    </citation>
    <scope>NUCLEOTIDE SEQUENCE [LARGE SCALE GENOMIC DNA]</scope>
    <source>
        <strain evidence="9">OB123</strain>
        <tissue evidence="9">Whole animal</tissue>
    </source>
</reference>
<keyword evidence="10" id="KW-1185">Reference proteome</keyword>
<evidence type="ECO:0000313" key="9">
    <source>
        <dbReference type="EMBL" id="KRT84148.1"/>
    </source>
</evidence>
<dbReference type="PANTHER" id="PTHR11923:SF89">
    <property type="entry name" value="GH15894P"/>
    <property type="match status" value="1"/>
</dbReference>
<keyword evidence="3" id="KW-1003">Cell membrane</keyword>
<evidence type="ECO:0000256" key="7">
    <source>
        <dbReference type="ARBA" id="ARBA00023180"/>
    </source>
</evidence>
<name>A0A0T6B9Y3_9SCAR</name>
<evidence type="ECO:0000256" key="4">
    <source>
        <dbReference type="ARBA" id="ARBA00022692"/>
    </source>
</evidence>
<evidence type="ECO:0000256" key="8">
    <source>
        <dbReference type="SAM" id="Phobius"/>
    </source>
</evidence>
<evidence type="ECO:0000313" key="10">
    <source>
        <dbReference type="Proteomes" id="UP000051574"/>
    </source>
</evidence>
<dbReference type="GO" id="GO:0005044">
    <property type="term" value="F:scavenger receptor activity"/>
    <property type="evidence" value="ECO:0007669"/>
    <property type="project" value="TreeGrafter"/>
</dbReference>
<dbReference type="OrthoDB" id="6752797at2759"/>
<dbReference type="PANTHER" id="PTHR11923">
    <property type="entry name" value="SCAVENGER RECEPTOR CLASS B TYPE-1 SR-B1"/>
    <property type="match status" value="1"/>
</dbReference>
<organism evidence="9 10">
    <name type="scientific">Oryctes borbonicus</name>
    <dbReference type="NCBI Taxonomy" id="1629725"/>
    <lineage>
        <taxon>Eukaryota</taxon>
        <taxon>Metazoa</taxon>
        <taxon>Ecdysozoa</taxon>
        <taxon>Arthropoda</taxon>
        <taxon>Hexapoda</taxon>
        <taxon>Insecta</taxon>
        <taxon>Pterygota</taxon>
        <taxon>Neoptera</taxon>
        <taxon>Endopterygota</taxon>
        <taxon>Coleoptera</taxon>
        <taxon>Polyphaga</taxon>
        <taxon>Scarabaeiformia</taxon>
        <taxon>Scarabaeidae</taxon>
        <taxon>Dynastinae</taxon>
        <taxon>Oryctes</taxon>
    </lineage>
</organism>
<dbReference type="GO" id="GO:0005737">
    <property type="term" value="C:cytoplasm"/>
    <property type="evidence" value="ECO:0007669"/>
    <property type="project" value="TreeGrafter"/>
</dbReference>
<sequence length="151" mass="17146">FVFFTAFPVVTSFPHFLHGDPKLLTYVDGMKPNATLHTSSSTLEPVTGINLEFKARVQINIFVRPLQGFHRMYDRFSDMIVPYCWVEKYGATPLYVLVFMHFVLLLPAIGGIISSAVLLFGVYCIWRCAIDARDANLFPNRIGRRLNSCVP</sequence>
<evidence type="ECO:0000256" key="6">
    <source>
        <dbReference type="ARBA" id="ARBA00023136"/>
    </source>
</evidence>